<keyword evidence="3" id="KW-1185">Reference proteome</keyword>
<name>A0ABX4EJ06_SEGBR</name>
<gene>
    <name evidence="2" type="ORF">CIK91_09210</name>
</gene>
<protein>
    <recommendedName>
        <fullName evidence="4">Lipoprotein</fullName>
    </recommendedName>
</protein>
<evidence type="ECO:0000313" key="2">
    <source>
        <dbReference type="EMBL" id="OYP54408.1"/>
    </source>
</evidence>
<sequence>MKKNIISFVFFVILTNCLANVTRHNCMPQKSLYGYWSLEGVTWLKITSDSIYFVDEEGTSPIKYSINKDTIIWYFDGIIQKSKYNIVQDTLFMKNEEGTTQYIRVKEKKMICF</sequence>
<evidence type="ECO:0000313" key="3">
    <source>
        <dbReference type="Proteomes" id="UP000216189"/>
    </source>
</evidence>
<comment type="caution">
    <text evidence="2">The sequence shown here is derived from an EMBL/GenBank/DDBJ whole genome shotgun (WGS) entry which is preliminary data.</text>
</comment>
<organism evidence="2 3">
    <name type="scientific">Segatella bryantii</name>
    <name type="common">Prevotella bryantii</name>
    <dbReference type="NCBI Taxonomy" id="77095"/>
    <lineage>
        <taxon>Bacteria</taxon>
        <taxon>Pseudomonadati</taxon>
        <taxon>Bacteroidota</taxon>
        <taxon>Bacteroidia</taxon>
        <taxon>Bacteroidales</taxon>
        <taxon>Prevotellaceae</taxon>
        <taxon>Segatella</taxon>
    </lineage>
</organism>
<proteinExistence type="predicted"/>
<feature type="chain" id="PRO_5045068153" description="Lipoprotein" evidence="1">
    <location>
        <begin position="20"/>
        <end position="113"/>
    </location>
</feature>
<evidence type="ECO:0000256" key="1">
    <source>
        <dbReference type="SAM" id="SignalP"/>
    </source>
</evidence>
<accession>A0ABX4EJ06</accession>
<evidence type="ECO:0008006" key="4">
    <source>
        <dbReference type="Google" id="ProtNLM"/>
    </source>
</evidence>
<dbReference type="RefSeq" id="WP_094448700.1">
    <property type="nucleotide sequence ID" value="NZ_CP091802.1"/>
</dbReference>
<feature type="signal peptide" evidence="1">
    <location>
        <begin position="1"/>
        <end position="19"/>
    </location>
</feature>
<dbReference type="EMBL" id="NPJF01000043">
    <property type="protein sequence ID" value="OYP54408.1"/>
    <property type="molecule type" value="Genomic_DNA"/>
</dbReference>
<reference evidence="2 3" key="1">
    <citation type="submission" date="2017-08" db="EMBL/GenBank/DDBJ databases">
        <title>Comparative genomics of non-oral Prevotella species.</title>
        <authorList>
            <person name="Accetto T."/>
            <person name="Nograsek B."/>
            <person name="Avgustin G."/>
        </authorList>
    </citation>
    <scope>NUCLEOTIDE SEQUENCE [LARGE SCALE GENOMIC DNA]</scope>
    <source>
        <strain evidence="2 3">TC1-1</strain>
    </source>
</reference>
<dbReference type="Proteomes" id="UP000216189">
    <property type="component" value="Unassembled WGS sequence"/>
</dbReference>
<keyword evidence="1" id="KW-0732">Signal</keyword>